<dbReference type="EMBL" id="FRCY01000002">
    <property type="protein sequence ID" value="SHM55487.1"/>
    <property type="molecule type" value="Genomic_DNA"/>
</dbReference>
<protein>
    <submittedName>
        <fullName evidence="1">Uncharacterized protein</fullName>
    </submittedName>
</protein>
<name>A0A1M7JSD9_9BACT</name>
<dbReference type="STRING" id="388280.SAMN04488057_102128"/>
<sequence>MWPFRKDQSSRNVMADVLVKFGTFGKEMAKKKYHLFLLQITFMVCNNRMPAHIL</sequence>
<dbReference type="Proteomes" id="UP000184513">
    <property type="component" value="Unassembled WGS sequence"/>
</dbReference>
<evidence type="ECO:0000313" key="1">
    <source>
        <dbReference type="EMBL" id="SHM55487.1"/>
    </source>
</evidence>
<reference evidence="1 2" key="1">
    <citation type="submission" date="2016-11" db="EMBL/GenBank/DDBJ databases">
        <authorList>
            <person name="Jaros S."/>
            <person name="Januszkiewicz K."/>
            <person name="Wedrychowicz H."/>
        </authorList>
    </citation>
    <scope>NUCLEOTIDE SEQUENCE [LARGE SCALE GENOMIC DNA]</scope>
    <source>
        <strain evidence="1 2">CGMCC 1.6102</strain>
    </source>
</reference>
<keyword evidence="2" id="KW-1185">Reference proteome</keyword>
<proteinExistence type="predicted"/>
<dbReference type="AlphaFoldDB" id="A0A1M7JSD9"/>
<evidence type="ECO:0000313" key="2">
    <source>
        <dbReference type="Proteomes" id="UP000184513"/>
    </source>
</evidence>
<organism evidence="1 2">
    <name type="scientific">Cyclobacterium lianum</name>
    <dbReference type="NCBI Taxonomy" id="388280"/>
    <lineage>
        <taxon>Bacteria</taxon>
        <taxon>Pseudomonadati</taxon>
        <taxon>Bacteroidota</taxon>
        <taxon>Cytophagia</taxon>
        <taxon>Cytophagales</taxon>
        <taxon>Cyclobacteriaceae</taxon>
        <taxon>Cyclobacterium</taxon>
    </lineage>
</organism>
<gene>
    <name evidence="1" type="ORF">SAMN04488057_102128</name>
</gene>
<accession>A0A1M7JSD9</accession>